<evidence type="ECO:0000256" key="1">
    <source>
        <dbReference type="SAM" id="MobiDB-lite"/>
    </source>
</evidence>
<name>A0ABN2LKG5_9MICO</name>
<dbReference type="EMBL" id="BAAAOB010000002">
    <property type="protein sequence ID" value="GAA1790649.1"/>
    <property type="molecule type" value="Genomic_DNA"/>
</dbReference>
<sequence length="98" mass="10804">MKKHHRRCKAEVRDLEVDSVSDAPSRKVQARRETLLGSLKRNPSNDRSCRGEYRTDQGADSDDEAVVLVHPTNEIFTGAHINTLASHIGAAAPRSAVE</sequence>
<dbReference type="Proteomes" id="UP001500851">
    <property type="component" value="Unassembled WGS sequence"/>
</dbReference>
<proteinExistence type="predicted"/>
<organism evidence="2 3">
    <name type="scientific">Leucobacter iarius</name>
    <dbReference type="NCBI Taxonomy" id="333963"/>
    <lineage>
        <taxon>Bacteria</taxon>
        <taxon>Bacillati</taxon>
        <taxon>Actinomycetota</taxon>
        <taxon>Actinomycetes</taxon>
        <taxon>Micrococcales</taxon>
        <taxon>Microbacteriaceae</taxon>
        <taxon>Leucobacter</taxon>
    </lineage>
</organism>
<feature type="compositionally biased region" description="Basic and acidic residues" evidence="1">
    <location>
        <begin position="43"/>
        <end position="57"/>
    </location>
</feature>
<comment type="caution">
    <text evidence="2">The sequence shown here is derived from an EMBL/GenBank/DDBJ whole genome shotgun (WGS) entry which is preliminary data.</text>
</comment>
<gene>
    <name evidence="2" type="ORF">GCM10009768_19580</name>
</gene>
<accession>A0ABN2LKG5</accession>
<protein>
    <submittedName>
        <fullName evidence="2">Uncharacterized protein</fullName>
    </submittedName>
</protein>
<evidence type="ECO:0000313" key="2">
    <source>
        <dbReference type="EMBL" id="GAA1790649.1"/>
    </source>
</evidence>
<reference evidence="2 3" key="1">
    <citation type="journal article" date="2019" name="Int. J. Syst. Evol. Microbiol.">
        <title>The Global Catalogue of Microorganisms (GCM) 10K type strain sequencing project: providing services to taxonomists for standard genome sequencing and annotation.</title>
        <authorList>
            <consortium name="The Broad Institute Genomics Platform"/>
            <consortium name="The Broad Institute Genome Sequencing Center for Infectious Disease"/>
            <person name="Wu L."/>
            <person name="Ma J."/>
        </authorList>
    </citation>
    <scope>NUCLEOTIDE SEQUENCE [LARGE SCALE GENOMIC DNA]</scope>
    <source>
        <strain evidence="2 3">JCM 14736</strain>
    </source>
</reference>
<keyword evidence="3" id="KW-1185">Reference proteome</keyword>
<feature type="region of interest" description="Disordered" evidence="1">
    <location>
        <begin position="1"/>
        <end position="60"/>
    </location>
</feature>
<evidence type="ECO:0000313" key="3">
    <source>
        <dbReference type="Proteomes" id="UP001500851"/>
    </source>
</evidence>